<dbReference type="RefSeq" id="WP_102698043.1">
    <property type="nucleotide sequence ID" value="NZ_PNGJ01000011.1"/>
</dbReference>
<evidence type="ECO:0000313" key="1">
    <source>
        <dbReference type="EMBL" id="PMC23034.1"/>
    </source>
</evidence>
<dbReference type="AlphaFoldDB" id="A0A2N6QNB4"/>
<protein>
    <submittedName>
        <fullName evidence="1">Uncharacterized protein</fullName>
    </submittedName>
</protein>
<dbReference type="EMBL" id="PNGJ01000011">
    <property type="protein sequence ID" value="PMC23034.1"/>
    <property type="molecule type" value="Genomic_DNA"/>
</dbReference>
<comment type="caution">
    <text evidence="1">The sequence shown here is derived from an EMBL/GenBank/DDBJ whole genome shotgun (WGS) entry which is preliminary data.</text>
</comment>
<dbReference type="Proteomes" id="UP000235564">
    <property type="component" value="Unassembled WGS sequence"/>
</dbReference>
<reference evidence="1 2" key="1">
    <citation type="submission" date="2017-09" db="EMBL/GenBank/DDBJ databases">
        <title>Bacterial strain isolated from the female urinary microbiota.</title>
        <authorList>
            <person name="Thomas-White K."/>
            <person name="Kumar N."/>
            <person name="Forster S."/>
            <person name="Putonti C."/>
            <person name="Lawley T."/>
            <person name="Wolfe A.J."/>
        </authorList>
    </citation>
    <scope>NUCLEOTIDE SEQUENCE [LARGE SCALE GENOMIC DNA]</scope>
    <source>
        <strain evidence="1 2">UMB0536</strain>
    </source>
</reference>
<accession>A0A2N6QNB4</accession>
<organism evidence="1 2">
    <name type="scientific">Hoylesella buccalis</name>
    <dbReference type="NCBI Taxonomy" id="28127"/>
    <lineage>
        <taxon>Bacteria</taxon>
        <taxon>Pseudomonadati</taxon>
        <taxon>Bacteroidota</taxon>
        <taxon>Bacteroidia</taxon>
        <taxon>Bacteroidales</taxon>
        <taxon>Prevotellaceae</taxon>
        <taxon>Hoylesella</taxon>
    </lineage>
</organism>
<dbReference type="OrthoDB" id="1074314at2"/>
<name>A0A2N6QNB4_9BACT</name>
<proteinExistence type="predicted"/>
<evidence type="ECO:0000313" key="2">
    <source>
        <dbReference type="Proteomes" id="UP000235564"/>
    </source>
</evidence>
<gene>
    <name evidence="1" type="ORF">CJ231_11300</name>
</gene>
<sequence length="158" mass="17806">MARKKKECKSNKEGRIFIVKPTIDMMLSTCINVKLVANLGGFEYSNFVKTCKLGKGIRLSSLERCATAFGRDTLVIHLPAGLVESVANPQVHHSGLFHTIEEAELKIVLREILKIKKSQFLPYLELFFSVLEESNGCTEDLLQRLIRVLQNTIDENGK</sequence>